<dbReference type="AlphaFoldDB" id="Q8KK38"/>
<reference evidence="2" key="7">
    <citation type="journal article" date="1991" name="J. Bacteriol.">
        <title>Three short fragments of Rts1 DNA are responsible for the temperature-sensitive growth phenotype (Tsg) of host bacteria.</title>
        <authorList>
            <person name="Mochida S."/>
            <person name="Tsuchiya H."/>
            <person name="Mori K."/>
            <person name="Kaji A."/>
        </authorList>
    </citation>
    <scope>NUCLEOTIDE SEQUENCE</scope>
    <source>
        <strain evidence="2">UR-75</strain>
        <plasmid evidence="2">Rts1</plasmid>
    </source>
</reference>
<reference evidence="2" key="6">
    <citation type="journal article" date="1988" name="Plasmid">
        <title>Nucleotide sequence and copy control function of the extension of the incI region (incI-b) of Rts 1.</title>
        <authorList>
            <person name="Nozue H."/>
            <person name="Tsuchiya K."/>
            <person name="Kamio Y."/>
        </authorList>
    </citation>
    <scope>NUCLEOTIDE SEQUENCE</scope>
    <source>
        <strain evidence="2">UR-75</strain>
        <plasmid evidence="2">Rts1</plasmid>
    </source>
</reference>
<dbReference type="EMBL" id="AP004237">
    <property type="protein sequence ID" value="BAB93689.1"/>
    <property type="molecule type" value="Genomic_DNA"/>
</dbReference>
<organism evidence="2">
    <name type="scientific">Proteus vulgaris</name>
    <dbReference type="NCBI Taxonomy" id="585"/>
    <lineage>
        <taxon>Bacteria</taxon>
        <taxon>Pseudomonadati</taxon>
        <taxon>Pseudomonadota</taxon>
        <taxon>Gammaproteobacteria</taxon>
        <taxon>Enterobacterales</taxon>
        <taxon>Morganellaceae</taxon>
        <taxon>Proteus</taxon>
    </lineage>
</organism>
<gene>
    <name evidence="2" type="primary">orf126</name>
</gene>
<reference evidence="2" key="9">
    <citation type="journal article" date="1996" name="Biochem. Biophys. Res. Commun.">
        <title>A new plasmid-encoded proteic killer gene system: cloning, sequencing, and analyzing hig locus of plasmid Rts1.</title>
        <authorList>
            <person name="Tian Q.B."/>
            <person name="Ohnishi M."/>
            <person name="Tabuchi A."/>
            <person name="Terawaki Y."/>
        </authorList>
    </citation>
    <scope>NUCLEOTIDE SEQUENCE</scope>
    <source>
        <strain evidence="2">UR-75</strain>
        <plasmid evidence="2">Rts1</plasmid>
    </source>
</reference>
<geneLocation type="plasmid" evidence="2">
    <name>Rts1</name>
</geneLocation>
<protein>
    <submittedName>
        <fullName evidence="2">Uncharacterized protein</fullName>
    </submittedName>
</protein>
<accession>Q8KK38</accession>
<name>Q8KK38_PROVU</name>
<evidence type="ECO:0000313" key="2">
    <source>
        <dbReference type="EMBL" id="BAB93689.1"/>
    </source>
</evidence>
<feature type="transmembrane region" description="Helical" evidence="1">
    <location>
        <begin position="12"/>
        <end position="33"/>
    </location>
</feature>
<reference evidence="2" key="8">
    <citation type="journal article" date="1994" name="J. Mol. Biol.">
        <title>Molecular cloning and expression of a novel hydroxymethylcytosine-specific restriction enzyme (PvuRts1I) modulated by glucosylation of DNA.</title>
        <authorList>
            <person name="Janosi L."/>
            <person name="Yonemitsu H."/>
            <person name="Hong H."/>
            <person name="Kaji A."/>
        </authorList>
    </citation>
    <scope>NUCLEOTIDE SEQUENCE</scope>
    <source>
        <strain evidence="2">UR-75</strain>
        <plasmid evidence="2">Rts1</plasmid>
    </source>
</reference>
<reference evidence="2" key="5">
    <citation type="journal article" date="1988" name="J. Bacteriol.">
        <title>Nucleotide sequence of an Rts1 fragment causing temperature-dependent instability.</title>
        <authorList>
            <person name="Tanaka M."/>
            <person name="Okawa N."/>
            <person name="Mori K."/>
            <person name="Suyama Y."/>
            <person name="Kaji A."/>
        </authorList>
    </citation>
    <scope>NUCLEOTIDE SEQUENCE</scope>
    <source>
        <strain evidence="2">UR-75</strain>
        <plasmid evidence="2">Rts1</plasmid>
    </source>
</reference>
<keyword evidence="1" id="KW-1133">Transmembrane helix</keyword>
<keyword evidence="1" id="KW-0812">Transmembrane</keyword>
<sequence>MTLTSCQCHYLIRSYLTCFQIAIARFLLSFLLLHSINRPADFPSKEIIAPSL</sequence>
<reference evidence="2" key="4">
    <citation type="journal article" date="1985" name="J. Bacteriol.">
        <title>Organization of the Tn6-related kanamycin resistance transposon Tn2680 carrying two copies of IS26 and an IS903 variant, IS903. B.</title>
        <authorList>
            <person name="Mollet B."/>
            <person name="Clerget M."/>
            <person name="Meyer J."/>
            <person name="Iida S."/>
        </authorList>
    </citation>
    <scope>NUCLEOTIDE SEQUENCE</scope>
    <source>
        <strain evidence="2">UR-75</strain>
        <plasmid evidence="2">Rts1</plasmid>
    </source>
</reference>
<proteinExistence type="predicted"/>
<reference evidence="2" key="3">
    <citation type="journal article" date="1984" name="J. Bacteriol.">
        <title>Complete nucleotide sequence of mini-Rts1 and its copy mutant.</title>
        <authorList>
            <person name="Kamio Y."/>
            <person name="Tabuchi A."/>
            <person name="Itoh Y."/>
            <person name="Katagiri H."/>
            <person name="Terawaki Y."/>
        </authorList>
    </citation>
    <scope>NUCLEOTIDE SEQUENCE</scope>
    <source>
        <strain evidence="2">UR-75</strain>
        <plasmid evidence="2">Rts1</plasmid>
    </source>
</reference>
<keyword evidence="1" id="KW-0472">Membrane</keyword>
<reference evidence="2" key="10">
    <citation type="journal article" date="2002" name="J. Bacteriol.">
        <title>Complete nucleotide sequence of plasmid Rts1: implications for evolution of large plasmid Genomes.</title>
        <authorList>
            <person name="Murata T."/>
            <person name="Ohnishi M."/>
            <person name="Ara T."/>
            <person name="Kaneko J."/>
            <person name="Han C.-G."/>
            <person name="Li Y.F."/>
            <person name="Takashima K."/>
            <person name="Nojima H."/>
            <person name="Nakayama K."/>
            <person name="Kaji A."/>
            <person name="Kamio Y."/>
            <person name="Miki T."/>
            <person name="Mori H."/>
            <person name="Ohtsubo E."/>
            <person name="Terawaki Y."/>
            <person name="Hayashi T."/>
        </authorList>
    </citation>
    <scope>NUCLEOTIDE SEQUENCE</scope>
    <source>
        <strain evidence="2">UR-75</strain>
        <plasmid evidence="2">Rts1</plasmid>
    </source>
</reference>
<reference evidence="2" key="1">
    <citation type="journal article" date="1968" name="Nature">
        <title>Temperature sensitivity of cell growth in Escherichia coli associated with the temperature sensitive R(KM) factor.</title>
        <authorList>
            <person name="Terawaki Y."/>
            <person name="Kakizawa Y."/>
            <person name="Takayasu H."/>
            <person name="Yoshikawa M."/>
        </authorList>
    </citation>
    <scope>NUCLEOTIDE SEQUENCE</scope>
    <source>
        <strain evidence="2">UR-75</strain>
        <plasmid evidence="2">Rts1</plasmid>
    </source>
</reference>
<reference evidence="2" key="2">
    <citation type="journal article" date="1983" name="J. Bacteriol.">
        <title>Nucleotide sequence of an incompatibility region of mini-Rts1 that contains five direct repeats.</title>
        <authorList>
            <person name="Kamio Y."/>
            <person name="Terawaki Y."/>
        </authorList>
    </citation>
    <scope>NUCLEOTIDE SEQUENCE</scope>
    <source>
        <strain evidence="2">UR-75</strain>
        <plasmid evidence="2">Rts1</plasmid>
    </source>
</reference>
<evidence type="ECO:0000256" key="1">
    <source>
        <dbReference type="SAM" id="Phobius"/>
    </source>
</evidence>
<keyword evidence="2" id="KW-0614">Plasmid</keyword>